<evidence type="ECO:0000256" key="1">
    <source>
        <dbReference type="ARBA" id="ARBA00022801"/>
    </source>
</evidence>
<proteinExistence type="predicted"/>
<dbReference type="GO" id="GO:0016787">
    <property type="term" value="F:hydrolase activity"/>
    <property type="evidence" value="ECO:0007669"/>
    <property type="project" value="UniProtKB-KW"/>
</dbReference>
<dbReference type="Pfam" id="PF00300">
    <property type="entry name" value="His_Phos_1"/>
    <property type="match status" value="2"/>
</dbReference>
<reference evidence="2 3" key="1">
    <citation type="submission" date="2017-11" db="EMBL/GenBank/DDBJ databases">
        <title>Genomic Encyclopedia of Archaeal and Bacterial Type Strains, Phase II (KMG-II): From Individual Species to Whole Genera.</title>
        <authorList>
            <person name="Goeker M."/>
        </authorList>
    </citation>
    <scope>NUCLEOTIDE SEQUENCE [LARGE SCALE GENOMIC DNA]</scope>
    <source>
        <strain evidence="2 3">DSM 16400</strain>
    </source>
</reference>
<gene>
    <name evidence="2" type="ORF">CLV85_2620</name>
</gene>
<dbReference type="EMBL" id="PGFH01000003">
    <property type="protein sequence ID" value="PJJ78164.1"/>
    <property type="molecule type" value="Genomic_DNA"/>
</dbReference>
<sequence length="200" mass="22131">MAHYLYLVRHGEQQDAEHGLPDGPLSGKGVRQAQAISERLSGVPFTRAFHSPLQRAAETAAIMTERMPALESQPTTLLMDCIPSGPTPDMPAAFEPFFGSITDEEIDAGQAQMEDAVAEFLTPAREDRHDLLITHNFVISWFVREVLGGDQWRWLGLNQANCGLTIIRVRSAKPPVLVNHNDLGHLPVELRTGMPAEQPY</sequence>
<dbReference type="OrthoDB" id="9800841at2"/>
<keyword evidence="1" id="KW-0378">Hydrolase</keyword>
<evidence type="ECO:0000313" key="3">
    <source>
        <dbReference type="Proteomes" id="UP000231742"/>
    </source>
</evidence>
<organism evidence="2 3">
    <name type="scientific">Salinibacterium amurskyense</name>
    <dbReference type="NCBI Taxonomy" id="205941"/>
    <lineage>
        <taxon>Bacteria</taxon>
        <taxon>Bacillati</taxon>
        <taxon>Actinomycetota</taxon>
        <taxon>Actinomycetes</taxon>
        <taxon>Micrococcales</taxon>
        <taxon>Microbacteriaceae</taxon>
        <taxon>Salinibacterium</taxon>
    </lineage>
</organism>
<keyword evidence="3" id="KW-1185">Reference proteome</keyword>
<dbReference type="Gene3D" id="3.40.50.1240">
    <property type="entry name" value="Phosphoglycerate mutase-like"/>
    <property type="match status" value="1"/>
</dbReference>
<dbReference type="CDD" id="cd07067">
    <property type="entry name" value="HP_PGM_like"/>
    <property type="match status" value="1"/>
</dbReference>
<dbReference type="PANTHER" id="PTHR20935">
    <property type="entry name" value="PHOSPHOGLYCERATE MUTASE-RELATED"/>
    <property type="match status" value="1"/>
</dbReference>
<accession>A0A2M9D1S9</accession>
<comment type="caution">
    <text evidence="2">The sequence shown here is derived from an EMBL/GenBank/DDBJ whole genome shotgun (WGS) entry which is preliminary data.</text>
</comment>
<evidence type="ECO:0000313" key="2">
    <source>
        <dbReference type="EMBL" id="PJJ78164.1"/>
    </source>
</evidence>
<name>A0A2M9D1S9_9MICO</name>
<dbReference type="SMART" id="SM00855">
    <property type="entry name" value="PGAM"/>
    <property type="match status" value="1"/>
</dbReference>
<dbReference type="InterPro" id="IPR051021">
    <property type="entry name" value="Mito_Ser/Thr_phosphatase"/>
</dbReference>
<protein>
    <submittedName>
        <fullName evidence="2">Putative phosphoglycerate mutase</fullName>
    </submittedName>
</protein>
<dbReference type="InterPro" id="IPR013078">
    <property type="entry name" value="His_Pase_superF_clade-1"/>
</dbReference>
<dbReference type="Proteomes" id="UP000231742">
    <property type="component" value="Unassembled WGS sequence"/>
</dbReference>
<dbReference type="SUPFAM" id="SSF53254">
    <property type="entry name" value="Phosphoglycerate mutase-like"/>
    <property type="match status" value="1"/>
</dbReference>
<dbReference type="AlphaFoldDB" id="A0A2M9D1S9"/>
<dbReference type="RefSeq" id="WP_100390065.1">
    <property type="nucleotide sequence ID" value="NZ_BMZU01000001.1"/>
</dbReference>
<dbReference type="InterPro" id="IPR029033">
    <property type="entry name" value="His_PPase_superfam"/>
</dbReference>
<dbReference type="PANTHER" id="PTHR20935:SF0">
    <property type="entry name" value="SERINE_THREONINE-PROTEIN PHOSPHATASE PGAM5, MITOCHONDRIAL"/>
    <property type="match status" value="1"/>
</dbReference>